<dbReference type="PANTHER" id="PTHR10657:SF4">
    <property type="entry name" value="PEPTIDYL-PROLYL CIS-TRANS ISOMERASE-RELATED"/>
    <property type="match status" value="1"/>
</dbReference>
<evidence type="ECO:0000256" key="1">
    <source>
        <dbReference type="ARBA" id="ARBA00000971"/>
    </source>
</evidence>
<feature type="domain" description="PpiC" evidence="9">
    <location>
        <begin position="139"/>
        <end position="254"/>
    </location>
</feature>
<evidence type="ECO:0000256" key="8">
    <source>
        <dbReference type="SAM" id="MobiDB-lite"/>
    </source>
</evidence>
<evidence type="ECO:0000259" key="9">
    <source>
        <dbReference type="PROSITE" id="PS50198"/>
    </source>
</evidence>
<dbReference type="SUPFAM" id="SSF54534">
    <property type="entry name" value="FKBP-like"/>
    <property type="match status" value="1"/>
</dbReference>
<comment type="similarity">
    <text evidence="2">Belongs to the PpiC/parvulin rotamase family.</text>
</comment>
<comment type="caution">
    <text evidence="10">The sequence shown here is derived from an EMBL/GenBank/DDBJ whole genome shotgun (WGS) entry which is preliminary data.</text>
</comment>
<name>A0A8J5LCY8_ZINOF</name>
<accession>A0A8J5LCY8</accession>
<dbReference type="EC" id="5.2.1.8" evidence="7"/>
<dbReference type="FunFam" id="3.10.50.40:FF:000010">
    <property type="entry name" value="Peptidyl-prolyl cis-trans isomerase Pin1"/>
    <property type="match status" value="1"/>
</dbReference>
<keyword evidence="11" id="KW-1185">Reference proteome</keyword>
<evidence type="ECO:0000256" key="4">
    <source>
        <dbReference type="ARBA" id="ARBA00023235"/>
    </source>
</evidence>
<evidence type="ECO:0000256" key="7">
    <source>
        <dbReference type="RuleBase" id="RU363014"/>
    </source>
</evidence>
<protein>
    <recommendedName>
        <fullName evidence="7">Peptidyl-prolyl cis-trans isomerase</fullName>
        <ecNumber evidence="7">5.2.1.8</ecNumber>
    </recommendedName>
</protein>
<comment type="function">
    <text evidence="5">Prolyl cis/trans isomerase with specificity for phospho-Ser-Pro bonds.</text>
</comment>
<comment type="catalytic activity">
    <reaction evidence="1 7">
        <text>[protein]-peptidylproline (omega=180) = [protein]-peptidylproline (omega=0)</text>
        <dbReference type="Rhea" id="RHEA:16237"/>
        <dbReference type="Rhea" id="RHEA-COMP:10747"/>
        <dbReference type="Rhea" id="RHEA-COMP:10748"/>
        <dbReference type="ChEBI" id="CHEBI:83833"/>
        <dbReference type="ChEBI" id="CHEBI:83834"/>
        <dbReference type="EC" id="5.2.1.8"/>
    </reaction>
</comment>
<dbReference type="Gene3D" id="3.10.50.40">
    <property type="match status" value="1"/>
</dbReference>
<gene>
    <name evidence="10" type="ORF">ZIOFF_024166</name>
</gene>
<keyword evidence="3 6" id="KW-0697">Rotamase</keyword>
<dbReference type="AlphaFoldDB" id="A0A8J5LCY8"/>
<evidence type="ECO:0000256" key="2">
    <source>
        <dbReference type="ARBA" id="ARBA00007656"/>
    </source>
</evidence>
<evidence type="ECO:0000313" key="11">
    <source>
        <dbReference type="Proteomes" id="UP000734854"/>
    </source>
</evidence>
<dbReference type="Proteomes" id="UP000734854">
    <property type="component" value="Unassembled WGS sequence"/>
</dbReference>
<keyword evidence="4 6" id="KW-0413">Isomerase</keyword>
<organism evidence="10 11">
    <name type="scientific">Zingiber officinale</name>
    <name type="common">Ginger</name>
    <name type="synonym">Amomum zingiber</name>
    <dbReference type="NCBI Taxonomy" id="94328"/>
    <lineage>
        <taxon>Eukaryota</taxon>
        <taxon>Viridiplantae</taxon>
        <taxon>Streptophyta</taxon>
        <taxon>Embryophyta</taxon>
        <taxon>Tracheophyta</taxon>
        <taxon>Spermatophyta</taxon>
        <taxon>Magnoliopsida</taxon>
        <taxon>Liliopsida</taxon>
        <taxon>Zingiberales</taxon>
        <taxon>Zingiberaceae</taxon>
        <taxon>Zingiber</taxon>
    </lineage>
</organism>
<dbReference type="GO" id="GO:0005829">
    <property type="term" value="C:cytosol"/>
    <property type="evidence" value="ECO:0007669"/>
    <property type="project" value="TreeGrafter"/>
</dbReference>
<reference evidence="10 11" key="1">
    <citation type="submission" date="2020-08" db="EMBL/GenBank/DDBJ databases">
        <title>Plant Genome Project.</title>
        <authorList>
            <person name="Zhang R.-G."/>
        </authorList>
    </citation>
    <scope>NUCLEOTIDE SEQUENCE [LARGE SCALE GENOMIC DNA]</scope>
    <source>
        <tissue evidence="10">Rhizome</tissue>
    </source>
</reference>
<dbReference type="InterPro" id="IPR051370">
    <property type="entry name" value="PPIase_Pin1"/>
</dbReference>
<feature type="region of interest" description="Disordered" evidence="8">
    <location>
        <begin position="111"/>
        <end position="133"/>
    </location>
</feature>
<sequence length="254" mass="27857">MTYSCRPLRVALGEAHDHAAGARSTHELVTTFAMGMEGVGEKNLKAGGSSWTATEFDTAPCLLGSGQFVIQCPIFSQLKHAPKILRHSPRCLKLQVGHGLMLWEGKVKEGPLDDPLDSPQRKIEDRKRERKRKRTMAAAEQVKASHILIKHQGSRRKASWKDPDGQVISATTRDAAVSQLLSLREDIVSGKARFQDVAARYSDCSSAKRGGDLGRFGRGQMQKPFEEATFALQVGQLSDIVDTDSGVHIILRTG</sequence>
<dbReference type="InterPro" id="IPR000297">
    <property type="entry name" value="PPIase_PpiC"/>
</dbReference>
<evidence type="ECO:0000256" key="3">
    <source>
        <dbReference type="ARBA" id="ARBA00023110"/>
    </source>
</evidence>
<dbReference type="PANTHER" id="PTHR10657">
    <property type="entry name" value="PEPTIDYL-PROLYL CIS-TRANS ISOMERASE"/>
    <property type="match status" value="1"/>
</dbReference>
<dbReference type="GO" id="GO:0005634">
    <property type="term" value="C:nucleus"/>
    <property type="evidence" value="ECO:0007669"/>
    <property type="project" value="TreeGrafter"/>
</dbReference>
<dbReference type="PROSITE" id="PS50198">
    <property type="entry name" value="PPIC_PPIASE_2"/>
    <property type="match status" value="1"/>
</dbReference>
<evidence type="ECO:0000256" key="5">
    <source>
        <dbReference type="ARBA" id="ARBA00054757"/>
    </source>
</evidence>
<evidence type="ECO:0000313" key="10">
    <source>
        <dbReference type="EMBL" id="KAG6513829.1"/>
    </source>
</evidence>
<dbReference type="Pfam" id="PF00639">
    <property type="entry name" value="Rotamase"/>
    <property type="match status" value="1"/>
</dbReference>
<evidence type="ECO:0000256" key="6">
    <source>
        <dbReference type="PROSITE-ProRule" id="PRU00278"/>
    </source>
</evidence>
<dbReference type="GO" id="GO:0003755">
    <property type="term" value="F:peptidyl-prolyl cis-trans isomerase activity"/>
    <property type="evidence" value="ECO:0007669"/>
    <property type="project" value="UniProtKB-UniRule"/>
</dbReference>
<proteinExistence type="inferred from homology"/>
<dbReference type="InterPro" id="IPR046357">
    <property type="entry name" value="PPIase_dom_sf"/>
</dbReference>
<dbReference type="EMBL" id="JACMSC010000007">
    <property type="protein sequence ID" value="KAG6513829.1"/>
    <property type="molecule type" value="Genomic_DNA"/>
</dbReference>